<comment type="subcellular location">
    <subcellularLocation>
        <location evidence="1">Nucleus</location>
    </subcellularLocation>
</comment>
<reference evidence="5 6" key="1">
    <citation type="submission" date="2009-08" db="EMBL/GenBank/DDBJ databases">
        <title>The Genome Sequence of Spizellomyces punctatus strain DAOM BR117.</title>
        <authorList>
            <consortium name="The Broad Institute Genome Sequencing Platform"/>
            <person name="Russ C."/>
            <person name="Cuomo C."/>
            <person name="Shea T."/>
            <person name="Young S.K."/>
            <person name="Zeng Q."/>
            <person name="Koehrsen M."/>
            <person name="Haas B."/>
            <person name="Borodovsky M."/>
            <person name="Guigo R."/>
            <person name="Alvarado L."/>
            <person name="Berlin A."/>
            <person name="Bochicchio J."/>
            <person name="Borenstein D."/>
            <person name="Chapman S."/>
            <person name="Chen Z."/>
            <person name="Engels R."/>
            <person name="Freedman E."/>
            <person name="Gellesch M."/>
            <person name="Goldberg J."/>
            <person name="Griggs A."/>
            <person name="Gujja S."/>
            <person name="Heiman D."/>
            <person name="Hepburn T."/>
            <person name="Howarth C."/>
            <person name="Jen D."/>
            <person name="Larson L."/>
            <person name="Lewis B."/>
            <person name="Mehta T."/>
            <person name="Park D."/>
            <person name="Pearson M."/>
            <person name="Roberts A."/>
            <person name="Saif S."/>
            <person name="Shenoy N."/>
            <person name="Sisk P."/>
            <person name="Stolte C."/>
            <person name="Sykes S."/>
            <person name="Thomson T."/>
            <person name="Walk T."/>
            <person name="White J."/>
            <person name="Yandava C."/>
            <person name="Burger G."/>
            <person name="Gray M.W."/>
            <person name="Holland P.W.H."/>
            <person name="King N."/>
            <person name="Lang F.B.F."/>
            <person name="Roger A.J."/>
            <person name="Ruiz-Trillo I."/>
            <person name="Lander E."/>
            <person name="Nusbaum C."/>
        </authorList>
    </citation>
    <scope>NUCLEOTIDE SEQUENCE [LARGE SCALE GENOMIC DNA]</scope>
    <source>
        <strain evidence="5 6">DAOM BR117</strain>
    </source>
</reference>
<evidence type="ECO:0000313" key="6">
    <source>
        <dbReference type="Proteomes" id="UP000053201"/>
    </source>
</evidence>
<evidence type="ECO:0000256" key="1">
    <source>
        <dbReference type="ARBA" id="ARBA00004123"/>
    </source>
</evidence>
<dbReference type="RefSeq" id="XP_016604035.1">
    <property type="nucleotide sequence ID" value="XM_016756741.1"/>
</dbReference>
<organism evidence="5 6">
    <name type="scientific">Spizellomyces punctatus (strain DAOM BR117)</name>
    <dbReference type="NCBI Taxonomy" id="645134"/>
    <lineage>
        <taxon>Eukaryota</taxon>
        <taxon>Fungi</taxon>
        <taxon>Fungi incertae sedis</taxon>
        <taxon>Chytridiomycota</taxon>
        <taxon>Chytridiomycota incertae sedis</taxon>
        <taxon>Chytridiomycetes</taxon>
        <taxon>Spizellomycetales</taxon>
        <taxon>Spizellomycetaceae</taxon>
        <taxon>Spizellomyces</taxon>
    </lineage>
</organism>
<keyword evidence="6" id="KW-1185">Reference proteome</keyword>
<protein>
    <recommendedName>
        <fullName evidence="4">FAM192A/Fyv6 N-terminal domain-containing protein</fullName>
    </recommendedName>
</protein>
<dbReference type="AlphaFoldDB" id="A0A0L0H3F3"/>
<keyword evidence="2" id="KW-0539">Nucleus</keyword>
<evidence type="ECO:0000313" key="5">
    <source>
        <dbReference type="EMBL" id="KNC95995.1"/>
    </source>
</evidence>
<dbReference type="VEuPathDB" id="FungiDB:SPPG_08595"/>
<sequence length="244" mass="26939">MSEFGGGNVSAVAMSGKFVTEAALQAAREERDAEAKALGQEPVKEEEVYDPRPLYERLAERKRIEEEEFAEKMRFSNLVKRLDDEEYEFLSAYDDEETKRRKEIAANDRRELEAFRKAVSEVASPADHIQLVADTKPAPAKKIPAARDFQSSLLNGIVRKRKSESVDSSNQKSHGDKGADDTRGTTKRAKGGDGKVEQPDNVEGAKDVNGSSKPTSSRRAEETTPNPLGLLSAYPSDSDEDTSE</sequence>
<proteinExistence type="predicted"/>
<dbReference type="PANTHER" id="PTHR13495:SF0">
    <property type="entry name" value="PSME3-INTERACTING PROTEIN"/>
    <property type="match status" value="1"/>
</dbReference>
<dbReference type="PANTHER" id="PTHR13495">
    <property type="entry name" value="NEFA-INTERACTING NUCLEAR PROTEIN NIP30"/>
    <property type="match status" value="1"/>
</dbReference>
<dbReference type="GeneID" id="27691747"/>
<name>A0A0L0H3F3_SPIPD</name>
<dbReference type="InterPro" id="IPR039845">
    <property type="entry name" value="FAM192A"/>
</dbReference>
<dbReference type="OrthoDB" id="75720at2759"/>
<feature type="compositionally biased region" description="Basic and acidic residues" evidence="3">
    <location>
        <begin position="173"/>
        <end position="206"/>
    </location>
</feature>
<feature type="domain" description="FAM192A/Fyv6 N-terminal" evidence="4">
    <location>
        <begin position="18"/>
        <end position="116"/>
    </location>
</feature>
<accession>A0A0L0H3F3</accession>
<evidence type="ECO:0000256" key="2">
    <source>
        <dbReference type="ARBA" id="ARBA00023242"/>
    </source>
</evidence>
<gene>
    <name evidence="5" type="ORF">SPPG_08595</name>
</gene>
<evidence type="ECO:0000259" key="4">
    <source>
        <dbReference type="Pfam" id="PF10187"/>
    </source>
</evidence>
<dbReference type="GO" id="GO:0005634">
    <property type="term" value="C:nucleus"/>
    <property type="evidence" value="ECO:0007669"/>
    <property type="project" value="UniProtKB-SubCell"/>
</dbReference>
<feature type="region of interest" description="Disordered" evidence="3">
    <location>
        <begin position="154"/>
        <end position="244"/>
    </location>
</feature>
<dbReference type="EMBL" id="KQ257472">
    <property type="protein sequence ID" value="KNC95995.1"/>
    <property type="molecule type" value="Genomic_DNA"/>
</dbReference>
<evidence type="ECO:0000256" key="3">
    <source>
        <dbReference type="SAM" id="MobiDB-lite"/>
    </source>
</evidence>
<dbReference type="Pfam" id="PF10187">
    <property type="entry name" value="FAM192A_Fyv6_N"/>
    <property type="match status" value="1"/>
</dbReference>
<dbReference type="Proteomes" id="UP000053201">
    <property type="component" value="Unassembled WGS sequence"/>
</dbReference>
<dbReference type="InterPro" id="IPR019331">
    <property type="entry name" value="FAM192A/Fyv6_N"/>
</dbReference>